<dbReference type="Proteomes" id="UP001152795">
    <property type="component" value="Unassembled WGS sequence"/>
</dbReference>
<evidence type="ECO:0000256" key="2">
    <source>
        <dbReference type="ARBA" id="ARBA00022597"/>
    </source>
</evidence>
<dbReference type="EMBL" id="CACRXK020017245">
    <property type="protein sequence ID" value="CAB4030931.1"/>
    <property type="molecule type" value="Genomic_DNA"/>
</dbReference>
<protein>
    <submittedName>
        <fullName evidence="6">UDP-N-acetylglucosamine transporter-like</fullName>
    </submittedName>
</protein>
<evidence type="ECO:0000256" key="5">
    <source>
        <dbReference type="ARBA" id="ARBA00023136"/>
    </source>
</evidence>
<organism evidence="6 7">
    <name type="scientific">Paramuricea clavata</name>
    <name type="common">Red gorgonian</name>
    <name type="synonym">Violescent sea-whip</name>
    <dbReference type="NCBI Taxonomy" id="317549"/>
    <lineage>
        <taxon>Eukaryota</taxon>
        <taxon>Metazoa</taxon>
        <taxon>Cnidaria</taxon>
        <taxon>Anthozoa</taxon>
        <taxon>Octocorallia</taxon>
        <taxon>Malacalcyonacea</taxon>
        <taxon>Plexauridae</taxon>
        <taxon>Paramuricea</taxon>
    </lineage>
</organism>
<reference evidence="6" key="1">
    <citation type="submission" date="2020-04" db="EMBL/GenBank/DDBJ databases">
        <authorList>
            <person name="Alioto T."/>
            <person name="Alioto T."/>
            <person name="Gomez Garrido J."/>
        </authorList>
    </citation>
    <scope>NUCLEOTIDE SEQUENCE</scope>
    <source>
        <strain evidence="6">A484AB</strain>
    </source>
</reference>
<dbReference type="GO" id="GO:0000139">
    <property type="term" value="C:Golgi membrane"/>
    <property type="evidence" value="ECO:0007669"/>
    <property type="project" value="InterPro"/>
</dbReference>
<keyword evidence="2" id="KW-0813">Transport</keyword>
<dbReference type="AlphaFoldDB" id="A0A7D9LHK5"/>
<keyword evidence="5" id="KW-0472">Membrane</keyword>
<feature type="non-terminal residue" evidence="6">
    <location>
        <position position="1"/>
    </location>
</feature>
<comment type="caution">
    <text evidence="6">The sequence shown here is derived from an EMBL/GenBank/DDBJ whole genome shotgun (WGS) entry which is preliminary data.</text>
</comment>
<sequence length="168" mass="18529">WRSEDPIGLLAVLCACFSSGFAGVYFEKVLKTSRASLWMRNVQLAIFGIILGLSAVFINDGSAVRTKGFFQGYNKYTWTVVFLQAFNGLVIATVVKYADNILKGFATSISIIVSSVISYYFLQDFEVSKQFLAGASAVLLATYLYSKPDKAPPLPLIPMTYSRTSMQN</sequence>
<dbReference type="PANTHER" id="PTHR10231">
    <property type="entry name" value="NUCLEOTIDE-SUGAR TRANSMEMBRANE TRANSPORTER"/>
    <property type="match status" value="1"/>
</dbReference>
<evidence type="ECO:0000256" key="4">
    <source>
        <dbReference type="ARBA" id="ARBA00022989"/>
    </source>
</evidence>
<evidence type="ECO:0000256" key="3">
    <source>
        <dbReference type="ARBA" id="ARBA00022692"/>
    </source>
</evidence>
<dbReference type="NCBIfam" id="TIGR00803">
    <property type="entry name" value="nst"/>
    <property type="match status" value="1"/>
</dbReference>
<evidence type="ECO:0000256" key="1">
    <source>
        <dbReference type="ARBA" id="ARBA00004141"/>
    </source>
</evidence>
<evidence type="ECO:0000313" key="6">
    <source>
        <dbReference type="EMBL" id="CAB4030931.1"/>
    </source>
</evidence>
<dbReference type="GO" id="GO:0015165">
    <property type="term" value="F:pyrimidine nucleotide-sugar transmembrane transporter activity"/>
    <property type="evidence" value="ECO:0007669"/>
    <property type="project" value="InterPro"/>
</dbReference>
<dbReference type="InterPro" id="IPR007271">
    <property type="entry name" value="Nuc_sug_transpt"/>
</dbReference>
<keyword evidence="2" id="KW-0762">Sugar transport</keyword>
<proteinExistence type="predicted"/>
<comment type="subcellular location">
    <subcellularLocation>
        <location evidence="1">Membrane</location>
        <topology evidence="1">Multi-pass membrane protein</topology>
    </subcellularLocation>
</comment>
<accession>A0A7D9LHK5</accession>
<keyword evidence="4" id="KW-1133">Transmembrane helix</keyword>
<evidence type="ECO:0000313" key="7">
    <source>
        <dbReference type="Proteomes" id="UP001152795"/>
    </source>
</evidence>
<keyword evidence="3" id="KW-0812">Transmembrane</keyword>
<keyword evidence="7" id="KW-1185">Reference proteome</keyword>
<dbReference type="OrthoDB" id="408493at2759"/>
<gene>
    <name evidence="6" type="ORF">PACLA_8A078569</name>
</gene>
<dbReference type="Pfam" id="PF04142">
    <property type="entry name" value="Nuc_sug_transp"/>
    <property type="match status" value="1"/>
</dbReference>
<name>A0A7D9LHK5_PARCT</name>